<proteinExistence type="predicted"/>
<accession>C9MM67</accession>
<keyword evidence="2" id="KW-1185">Reference proteome</keyword>
<comment type="caution">
    <text evidence="1">The sequence shown here is derived from an EMBL/GenBank/DDBJ whole genome shotgun (WGS) entry which is preliminary data.</text>
</comment>
<sequence>MILLLMVMPCDIDKFFLFLKRCPFMWVRMGSLCLKRGSLEFIFSLFFLRCSFVFLLKIDYFFL</sequence>
<gene>
    <name evidence="1" type="ORF">HMPREF0973_00696</name>
</gene>
<evidence type="ECO:0000313" key="1">
    <source>
        <dbReference type="EMBL" id="EEX19751.1"/>
    </source>
</evidence>
<protein>
    <submittedName>
        <fullName evidence="1">Uncharacterized protein</fullName>
    </submittedName>
</protein>
<dbReference type="AlphaFoldDB" id="C9MM67"/>
<organism evidence="1 2">
    <name type="scientific">Prevotella veroralis F0319</name>
    <dbReference type="NCBI Taxonomy" id="649761"/>
    <lineage>
        <taxon>Bacteria</taxon>
        <taxon>Pseudomonadati</taxon>
        <taxon>Bacteroidota</taxon>
        <taxon>Bacteroidia</taxon>
        <taxon>Bacteroidales</taxon>
        <taxon>Prevotellaceae</taxon>
        <taxon>Prevotella</taxon>
    </lineage>
</organism>
<dbReference type="STRING" id="649761.HMPREF0973_00696"/>
<reference evidence="1 2" key="1">
    <citation type="submission" date="2009-09" db="EMBL/GenBank/DDBJ databases">
        <authorList>
            <person name="Weinstock G."/>
            <person name="Sodergren E."/>
            <person name="Clifton S."/>
            <person name="Fulton L."/>
            <person name="Fulton B."/>
            <person name="Courtney L."/>
            <person name="Fronick C."/>
            <person name="Harrison M."/>
            <person name="Strong C."/>
            <person name="Farmer C."/>
            <person name="Delahaunty K."/>
            <person name="Markovic C."/>
            <person name="Hall O."/>
            <person name="Minx P."/>
            <person name="Tomlinson C."/>
            <person name="Mitreva M."/>
            <person name="Nelson J."/>
            <person name="Hou S."/>
            <person name="Wollam A."/>
            <person name="Pepin K.H."/>
            <person name="Johnson M."/>
            <person name="Bhonagiri V."/>
            <person name="Nash W.E."/>
            <person name="Warren W."/>
            <person name="Chinwalla A."/>
            <person name="Mardis E.R."/>
            <person name="Wilson R.K."/>
        </authorList>
    </citation>
    <scope>NUCLEOTIDE SEQUENCE [LARGE SCALE GENOMIC DNA]</scope>
    <source>
        <strain evidence="1 2">F0319</strain>
    </source>
</reference>
<dbReference type="HOGENOM" id="CLU_2882218_0_0_10"/>
<dbReference type="Proteomes" id="UP000003327">
    <property type="component" value="Unassembled WGS sequence"/>
</dbReference>
<name>C9MM67_9BACT</name>
<evidence type="ECO:0000313" key="2">
    <source>
        <dbReference type="Proteomes" id="UP000003327"/>
    </source>
</evidence>
<dbReference type="EMBL" id="ACVA01000013">
    <property type="protein sequence ID" value="EEX19751.1"/>
    <property type="molecule type" value="Genomic_DNA"/>
</dbReference>